<proteinExistence type="predicted"/>
<name>A0A0V0STC4_9BILA</name>
<dbReference type="Proteomes" id="UP000055048">
    <property type="component" value="Unassembled WGS sequence"/>
</dbReference>
<gene>
    <name evidence="1" type="ORF">T05_3022</name>
</gene>
<evidence type="ECO:0000313" key="1">
    <source>
        <dbReference type="EMBL" id="KRX29899.1"/>
    </source>
</evidence>
<evidence type="ECO:0000313" key="2">
    <source>
        <dbReference type="Proteomes" id="UP000055048"/>
    </source>
</evidence>
<accession>A0A0V0STC4</accession>
<dbReference type="EMBL" id="JYDJ01002896">
    <property type="protein sequence ID" value="KRX29899.1"/>
    <property type="molecule type" value="Genomic_DNA"/>
</dbReference>
<protein>
    <submittedName>
        <fullName evidence="1">Uncharacterized protein</fullName>
    </submittedName>
</protein>
<organism evidence="1 2">
    <name type="scientific">Trichinella murrelli</name>
    <dbReference type="NCBI Taxonomy" id="144512"/>
    <lineage>
        <taxon>Eukaryota</taxon>
        <taxon>Metazoa</taxon>
        <taxon>Ecdysozoa</taxon>
        <taxon>Nematoda</taxon>
        <taxon>Enoplea</taxon>
        <taxon>Dorylaimia</taxon>
        <taxon>Trichinellida</taxon>
        <taxon>Trichinellidae</taxon>
        <taxon>Trichinella</taxon>
    </lineage>
</organism>
<dbReference type="AlphaFoldDB" id="A0A0V0STC4"/>
<reference evidence="1 2" key="1">
    <citation type="submission" date="2015-01" db="EMBL/GenBank/DDBJ databases">
        <title>Evolution of Trichinella species and genotypes.</title>
        <authorList>
            <person name="Korhonen P.K."/>
            <person name="Edoardo P."/>
            <person name="Giuseppe L.R."/>
            <person name="Gasser R.B."/>
        </authorList>
    </citation>
    <scope>NUCLEOTIDE SEQUENCE [LARGE SCALE GENOMIC DNA]</scope>
    <source>
        <strain evidence="1">ISS417</strain>
    </source>
</reference>
<keyword evidence="2" id="KW-1185">Reference proteome</keyword>
<comment type="caution">
    <text evidence="1">The sequence shown here is derived from an EMBL/GenBank/DDBJ whole genome shotgun (WGS) entry which is preliminary data.</text>
</comment>
<sequence length="43" mass="5043">MKILEFLSYFIPECDAEQTINFRLVFGLSSVLCVREFLPMEGR</sequence>